<proteinExistence type="predicted"/>
<dbReference type="GO" id="GO:0003743">
    <property type="term" value="F:translation initiation factor activity"/>
    <property type="evidence" value="ECO:0007669"/>
    <property type="project" value="UniProtKB-KW"/>
</dbReference>
<organism evidence="1">
    <name type="scientific">Begonia ferox</name>
    <dbReference type="NCBI Taxonomy" id="2974069"/>
    <lineage>
        <taxon>Eukaryota</taxon>
        <taxon>Viridiplantae</taxon>
        <taxon>Streptophyta</taxon>
        <taxon>Embryophyta</taxon>
        <taxon>Tracheophyta</taxon>
        <taxon>Spermatophyta</taxon>
        <taxon>Magnoliopsida</taxon>
        <taxon>eudicotyledons</taxon>
        <taxon>Gunneridae</taxon>
        <taxon>Pentapetalae</taxon>
        <taxon>rosids</taxon>
        <taxon>fabids</taxon>
        <taxon>Cucurbitales</taxon>
        <taxon>Begoniaceae</taxon>
        <taxon>Begonia</taxon>
        <taxon>Begonia sect. Coelocentrum</taxon>
    </lineage>
</organism>
<reference evidence="1" key="1">
    <citation type="submission" date="2022-08" db="EMBL/GenBank/DDBJ databases">
        <authorList>
            <person name="Zhou Y."/>
        </authorList>
    </citation>
    <scope>NUCLEOTIDE SEQUENCE</scope>
</reference>
<dbReference type="RefSeq" id="YP_010505994.1">
    <property type="nucleotide sequence ID" value="NC_067030.1"/>
</dbReference>
<accession>A0A977LII8</accession>
<protein>
    <submittedName>
        <fullName evidence="1">Translational initiation factor 1</fullName>
    </submittedName>
</protein>
<keyword evidence="1" id="KW-0150">Chloroplast</keyword>
<keyword evidence="1" id="KW-0648">Protein biosynthesis</keyword>
<keyword evidence="1" id="KW-0934">Plastid</keyword>
<name>A0A977LII8_9ROSI</name>
<gene>
    <name evidence="1" type="primary">infA</name>
</gene>
<keyword evidence="1" id="KW-0396">Initiation factor</keyword>
<evidence type="ECO:0000313" key="1">
    <source>
        <dbReference type="EMBL" id="UXF57589.1"/>
    </source>
</evidence>
<dbReference type="GeneID" id="75512150"/>
<sequence>MKVNFYDSTIECIVL</sequence>
<dbReference type="EMBL" id="OP278659">
    <property type="protein sequence ID" value="UXF57589.1"/>
    <property type="molecule type" value="Genomic_DNA"/>
</dbReference>
<geneLocation type="chloroplast" evidence="1"/>